<proteinExistence type="predicted"/>
<dbReference type="GO" id="GO:0016740">
    <property type="term" value="F:transferase activity"/>
    <property type="evidence" value="ECO:0007669"/>
    <property type="project" value="UniProtKB-KW"/>
</dbReference>
<dbReference type="AlphaFoldDB" id="A0AAD8V1D2"/>
<evidence type="ECO:0000313" key="1">
    <source>
        <dbReference type="EMBL" id="KAK1585186.1"/>
    </source>
</evidence>
<dbReference type="Proteomes" id="UP001230504">
    <property type="component" value="Unassembled WGS sequence"/>
</dbReference>
<protein>
    <submittedName>
        <fullName evidence="1">Uncharacterized protein</fullName>
    </submittedName>
</protein>
<organism evidence="1 2">
    <name type="scientific">Colletotrichum navitas</name>
    <dbReference type="NCBI Taxonomy" id="681940"/>
    <lineage>
        <taxon>Eukaryota</taxon>
        <taxon>Fungi</taxon>
        <taxon>Dikarya</taxon>
        <taxon>Ascomycota</taxon>
        <taxon>Pezizomycotina</taxon>
        <taxon>Sordariomycetes</taxon>
        <taxon>Hypocreomycetidae</taxon>
        <taxon>Glomerellales</taxon>
        <taxon>Glomerellaceae</taxon>
        <taxon>Colletotrichum</taxon>
        <taxon>Colletotrichum graminicola species complex</taxon>
    </lineage>
</organism>
<accession>A0AAD8V1D2</accession>
<sequence>MGVPACYSTRRPGSHHATAAAILLFIIRAFWIRAENLDPSLQVQVTLWVPNSRGDDYFDHPPLDSSEVRSVCNGQKWDSNTNTEVVFTCDNSVGEIVDTRNSILNCVRYAIPAGGSLVMPRIIVRKGSGKGKHVGYTFDADHFIKSLRLSCPLLRLYDDVEEKIPSTGIQHPNRWRGQLYDWLGQVQTDVSPTGRPNYGGHILKFRPDARELATKALLQMAKISGSKLTQPEGDAAPSKPGTYAGTIPENAYLGIYLQEGKDSEETRTLFAETKQTADYLEQAVDAGLSLVYIANGDATQVKSLKSEAKAKSITVVTKQDFLGNKNGLENLQRDQQALVDFLVLLSASHFSGAACSSFSWNVALKRHLLVQSPRRKHWDGPQTFKNRPNHLHGEPESCPEFFACLWP</sequence>
<comment type="caution">
    <text evidence="1">The sequence shown here is derived from an EMBL/GenBank/DDBJ whole genome shotgun (WGS) entry which is preliminary data.</text>
</comment>
<dbReference type="GO" id="GO:0006004">
    <property type="term" value="P:fucose metabolic process"/>
    <property type="evidence" value="ECO:0007669"/>
    <property type="project" value="UniProtKB-KW"/>
</dbReference>
<dbReference type="CDD" id="cd11296">
    <property type="entry name" value="O-FucT_like"/>
    <property type="match status" value="1"/>
</dbReference>
<reference evidence="1" key="1">
    <citation type="submission" date="2021-06" db="EMBL/GenBank/DDBJ databases">
        <title>Comparative genomics, transcriptomics and evolutionary studies reveal genomic signatures of adaptation to plant cell wall in hemibiotrophic fungi.</title>
        <authorList>
            <consortium name="DOE Joint Genome Institute"/>
            <person name="Baroncelli R."/>
            <person name="Diaz J.F."/>
            <person name="Benocci T."/>
            <person name="Peng M."/>
            <person name="Battaglia E."/>
            <person name="Haridas S."/>
            <person name="Andreopoulos W."/>
            <person name="Labutti K."/>
            <person name="Pangilinan J."/>
            <person name="Floch G.L."/>
            <person name="Makela M.R."/>
            <person name="Henrissat B."/>
            <person name="Grigoriev I.V."/>
            <person name="Crouch J.A."/>
            <person name="De Vries R.P."/>
            <person name="Sukno S.A."/>
            <person name="Thon M.R."/>
        </authorList>
    </citation>
    <scope>NUCLEOTIDE SEQUENCE</scope>
    <source>
        <strain evidence="1">CBS 125086</strain>
    </source>
</reference>
<dbReference type="Gene3D" id="3.40.50.11350">
    <property type="match status" value="1"/>
</dbReference>
<evidence type="ECO:0000313" key="2">
    <source>
        <dbReference type="Proteomes" id="UP001230504"/>
    </source>
</evidence>
<keyword evidence="2" id="KW-1185">Reference proteome</keyword>
<name>A0AAD8V1D2_9PEZI</name>
<dbReference type="GeneID" id="85445554"/>
<dbReference type="RefSeq" id="XP_060412230.1">
    <property type="nucleotide sequence ID" value="XM_060561314.1"/>
</dbReference>
<gene>
    <name evidence="1" type="ORF">LY79DRAFT_591707</name>
</gene>
<dbReference type="EMBL" id="JAHLJV010000047">
    <property type="protein sequence ID" value="KAK1585186.1"/>
    <property type="molecule type" value="Genomic_DNA"/>
</dbReference>